<gene>
    <name evidence="1" type="ORF">L1987_64933</name>
</gene>
<dbReference type="Proteomes" id="UP001056120">
    <property type="component" value="Linkage Group LG22"/>
</dbReference>
<evidence type="ECO:0000313" key="2">
    <source>
        <dbReference type="Proteomes" id="UP001056120"/>
    </source>
</evidence>
<sequence>MAMETVSWKVSTVPTTREHDEGATTDDFGHGLDNDEGWEWWRGALIRGRTTDTGLGPKAGLVTTEAAHEAAADVGKLVDASAPMDQ</sequence>
<reference evidence="1 2" key="2">
    <citation type="journal article" date="2022" name="Mol. Ecol. Resour.">
        <title>The genomes of chicory, endive, great burdock and yacon provide insights into Asteraceae paleo-polyploidization history and plant inulin production.</title>
        <authorList>
            <person name="Fan W."/>
            <person name="Wang S."/>
            <person name="Wang H."/>
            <person name="Wang A."/>
            <person name="Jiang F."/>
            <person name="Liu H."/>
            <person name="Zhao H."/>
            <person name="Xu D."/>
            <person name="Zhang Y."/>
        </authorList>
    </citation>
    <scope>NUCLEOTIDE SEQUENCE [LARGE SCALE GENOMIC DNA]</scope>
    <source>
        <strain evidence="2">cv. Yunnan</strain>
        <tissue evidence="1">Leaves</tissue>
    </source>
</reference>
<keyword evidence="2" id="KW-1185">Reference proteome</keyword>
<comment type="caution">
    <text evidence="1">The sequence shown here is derived from an EMBL/GenBank/DDBJ whole genome shotgun (WGS) entry which is preliminary data.</text>
</comment>
<name>A0ACB9BT13_9ASTR</name>
<organism evidence="1 2">
    <name type="scientific">Smallanthus sonchifolius</name>
    <dbReference type="NCBI Taxonomy" id="185202"/>
    <lineage>
        <taxon>Eukaryota</taxon>
        <taxon>Viridiplantae</taxon>
        <taxon>Streptophyta</taxon>
        <taxon>Embryophyta</taxon>
        <taxon>Tracheophyta</taxon>
        <taxon>Spermatophyta</taxon>
        <taxon>Magnoliopsida</taxon>
        <taxon>eudicotyledons</taxon>
        <taxon>Gunneridae</taxon>
        <taxon>Pentapetalae</taxon>
        <taxon>asterids</taxon>
        <taxon>campanulids</taxon>
        <taxon>Asterales</taxon>
        <taxon>Asteraceae</taxon>
        <taxon>Asteroideae</taxon>
        <taxon>Heliantheae alliance</taxon>
        <taxon>Millerieae</taxon>
        <taxon>Smallanthus</taxon>
    </lineage>
</organism>
<reference evidence="2" key="1">
    <citation type="journal article" date="2022" name="Mol. Ecol. Resour.">
        <title>The genomes of chicory, endive, great burdock and yacon provide insights into Asteraceae palaeo-polyploidization history and plant inulin production.</title>
        <authorList>
            <person name="Fan W."/>
            <person name="Wang S."/>
            <person name="Wang H."/>
            <person name="Wang A."/>
            <person name="Jiang F."/>
            <person name="Liu H."/>
            <person name="Zhao H."/>
            <person name="Xu D."/>
            <person name="Zhang Y."/>
        </authorList>
    </citation>
    <scope>NUCLEOTIDE SEQUENCE [LARGE SCALE GENOMIC DNA]</scope>
    <source>
        <strain evidence="2">cv. Yunnan</strain>
    </source>
</reference>
<accession>A0ACB9BT13</accession>
<dbReference type="EMBL" id="CM042039">
    <property type="protein sequence ID" value="KAI3725156.1"/>
    <property type="molecule type" value="Genomic_DNA"/>
</dbReference>
<evidence type="ECO:0000313" key="1">
    <source>
        <dbReference type="EMBL" id="KAI3725156.1"/>
    </source>
</evidence>
<protein>
    <submittedName>
        <fullName evidence="1">Uncharacterized protein</fullName>
    </submittedName>
</protein>
<proteinExistence type="predicted"/>